<organism evidence="4 5">
    <name type="scientific">Candidatus Blautia faecigallinarum</name>
    <dbReference type="NCBI Taxonomy" id="2838488"/>
    <lineage>
        <taxon>Bacteria</taxon>
        <taxon>Bacillati</taxon>
        <taxon>Bacillota</taxon>
        <taxon>Clostridia</taxon>
        <taxon>Lachnospirales</taxon>
        <taxon>Lachnospiraceae</taxon>
        <taxon>Blautia</taxon>
    </lineage>
</organism>
<protein>
    <recommendedName>
        <fullName evidence="2">Phosphoesterase</fullName>
        <ecNumber evidence="2">3.1.4.-</ecNumber>
    </recommendedName>
</protein>
<evidence type="ECO:0000256" key="2">
    <source>
        <dbReference type="RuleBase" id="RU362039"/>
    </source>
</evidence>
<dbReference type="Gene3D" id="3.60.21.10">
    <property type="match status" value="1"/>
</dbReference>
<comment type="caution">
    <text evidence="4">The sequence shown here is derived from an EMBL/GenBank/DDBJ whole genome shotgun (WGS) entry which is preliminary data.</text>
</comment>
<dbReference type="PANTHER" id="PTHR43165:SF1">
    <property type="entry name" value="PHOSPHODIESTERASE MJ0936"/>
    <property type="match status" value="1"/>
</dbReference>
<sequence>MAAKIGILSDTHGLLRPEVLEILETCDYIFHAGDVDKPELLDKLRPLGNIYVVRGNNDRDWAAGLSRSLHFTVEGVEFFMTHDQRDVAWNLGNVQVVIYGHSHKYAERTVDGRLWLNPGSCGRSRFGGDVTMAVMTVDKGTYHVEKIVFEQ</sequence>
<proteinExistence type="inferred from homology"/>
<gene>
    <name evidence="4" type="ORF">IAA21_06660</name>
</gene>
<dbReference type="GO" id="GO:0046872">
    <property type="term" value="F:metal ion binding"/>
    <property type="evidence" value="ECO:0007669"/>
    <property type="project" value="UniProtKB-KW"/>
</dbReference>
<dbReference type="PANTHER" id="PTHR43165">
    <property type="entry name" value="METALLOPHOSPHOESTERASE"/>
    <property type="match status" value="1"/>
</dbReference>
<evidence type="ECO:0000313" key="4">
    <source>
        <dbReference type="EMBL" id="HIZ22462.1"/>
    </source>
</evidence>
<dbReference type="NCBIfam" id="TIGR00040">
    <property type="entry name" value="yfcE"/>
    <property type="match status" value="1"/>
</dbReference>
<dbReference type="InterPro" id="IPR053193">
    <property type="entry name" value="MetalloPDE_YfcE-like"/>
</dbReference>
<dbReference type="EMBL" id="DXBU01000091">
    <property type="protein sequence ID" value="HIZ22462.1"/>
    <property type="molecule type" value="Genomic_DNA"/>
</dbReference>
<comment type="similarity">
    <text evidence="1 2">Belongs to the metallophosphoesterase superfamily. YfcE family.</text>
</comment>
<evidence type="ECO:0000256" key="1">
    <source>
        <dbReference type="ARBA" id="ARBA00008950"/>
    </source>
</evidence>
<dbReference type="EC" id="3.1.4.-" evidence="2"/>
<dbReference type="Proteomes" id="UP000824041">
    <property type="component" value="Unassembled WGS sequence"/>
</dbReference>
<dbReference type="GO" id="GO:0016787">
    <property type="term" value="F:hydrolase activity"/>
    <property type="evidence" value="ECO:0007669"/>
    <property type="project" value="UniProtKB-UniRule"/>
</dbReference>
<dbReference type="InterPro" id="IPR029052">
    <property type="entry name" value="Metallo-depent_PP-like"/>
</dbReference>
<dbReference type="Pfam" id="PF12850">
    <property type="entry name" value="Metallophos_2"/>
    <property type="match status" value="1"/>
</dbReference>
<reference evidence="4" key="2">
    <citation type="submission" date="2021-04" db="EMBL/GenBank/DDBJ databases">
        <authorList>
            <person name="Gilroy R."/>
        </authorList>
    </citation>
    <scope>NUCLEOTIDE SEQUENCE</scope>
    <source>
        <strain evidence="4">14324</strain>
    </source>
</reference>
<accession>A0A9D2DSK9</accession>
<name>A0A9D2DSK9_9FIRM</name>
<dbReference type="AlphaFoldDB" id="A0A9D2DSK9"/>
<dbReference type="InterPro" id="IPR024654">
    <property type="entry name" value="Calcineurin-like_PHP_lpxH"/>
</dbReference>
<dbReference type="InterPro" id="IPR000979">
    <property type="entry name" value="Phosphodiesterase_MJ0936/Vps29"/>
</dbReference>
<comment type="cofactor">
    <cofactor evidence="2">
        <name>a divalent metal cation</name>
        <dbReference type="ChEBI" id="CHEBI:60240"/>
    </cofactor>
</comment>
<reference evidence="4" key="1">
    <citation type="journal article" date="2021" name="PeerJ">
        <title>Extensive microbial diversity within the chicken gut microbiome revealed by metagenomics and culture.</title>
        <authorList>
            <person name="Gilroy R."/>
            <person name="Ravi A."/>
            <person name="Getino M."/>
            <person name="Pursley I."/>
            <person name="Horton D.L."/>
            <person name="Alikhan N.F."/>
            <person name="Baker D."/>
            <person name="Gharbi K."/>
            <person name="Hall N."/>
            <person name="Watson M."/>
            <person name="Adriaenssens E.M."/>
            <person name="Foster-Nyarko E."/>
            <person name="Jarju S."/>
            <person name="Secka A."/>
            <person name="Antonio M."/>
            <person name="Oren A."/>
            <person name="Chaudhuri R.R."/>
            <person name="La Ragione R."/>
            <person name="Hildebrand F."/>
            <person name="Pallen M.J."/>
        </authorList>
    </citation>
    <scope>NUCLEOTIDE SEQUENCE</scope>
    <source>
        <strain evidence="4">14324</strain>
    </source>
</reference>
<evidence type="ECO:0000313" key="5">
    <source>
        <dbReference type="Proteomes" id="UP000824041"/>
    </source>
</evidence>
<keyword evidence="2" id="KW-0479">Metal-binding</keyword>
<evidence type="ECO:0000259" key="3">
    <source>
        <dbReference type="Pfam" id="PF12850"/>
    </source>
</evidence>
<dbReference type="SUPFAM" id="SSF56300">
    <property type="entry name" value="Metallo-dependent phosphatases"/>
    <property type="match status" value="1"/>
</dbReference>
<feature type="domain" description="Calcineurin-like phosphoesterase" evidence="3">
    <location>
        <begin position="4"/>
        <end position="139"/>
    </location>
</feature>